<dbReference type="AlphaFoldDB" id="A0A8X6NBJ9"/>
<evidence type="ECO:0000313" key="1">
    <source>
        <dbReference type="EMBL" id="GFT05051.1"/>
    </source>
</evidence>
<keyword evidence="2" id="KW-1185">Reference proteome</keyword>
<name>A0A8X6NBJ9_NEPPI</name>
<dbReference type="EMBL" id="BMAW01007717">
    <property type="protein sequence ID" value="GFT05051.1"/>
    <property type="molecule type" value="Genomic_DNA"/>
</dbReference>
<evidence type="ECO:0000313" key="2">
    <source>
        <dbReference type="Proteomes" id="UP000887013"/>
    </source>
</evidence>
<dbReference type="Proteomes" id="UP000887013">
    <property type="component" value="Unassembled WGS sequence"/>
</dbReference>
<accession>A0A8X6NBJ9</accession>
<comment type="caution">
    <text evidence="1">The sequence shown here is derived from an EMBL/GenBank/DDBJ whole genome shotgun (WGS) entry which is preliminary data.</text>
</comment>
<gene>
    <name evidence="1" type="ORF">NPIL_265101</name>
</gene>
<proteinExistence type="predicted"/>
<sequence>MKSFQLPTDALKCFLKEHVIIPIIGTIRFSLSRASFCEIDAIGFQLYRYNTVEVVLLQIKHLAKETKQSILERVMSLIADQTLHAIQISYGALSH</sequence>
<reference evidence="1" key="1">
    <citation type="submission" date="2020-08" db="EMBL/GenBank/DDBJ databases">
        <title>Multicomponent nature underlies the extraordinary mechanical properties of spider dragline silk.</title>
        <authorList>
            <person name="Kono N."/>
            <person name="Nakamura H."/>
            <person name="Mori M."/>
            <person name="Yoshida Y."/>
            <person name="Ohtoshi R."/>
            <person name="Malay A.D."/>
            <person name="Moran D.A.P."/>
            <person name="Tomita M."/>
            <person name="Numata K."/>
            <person name="Arakawa K."/>
        </authorList>
    </citation>
    <scope>NUCLEOTIDE SEQUENCE</scope>
</reference>
<organism evidence="1 2">
    <name type="scientific">Nephila pilipes</name>
    <name type="common">Giant wood spider</name>
    <name type="synonym">Nephila maculata</name>
    <dbReference type="NCBI Taxonomy" id="299642"/>
    <lineage>
        <taxon>Eukaryota</taxon>
        <taxon>Metazoa</taxon>
        <taxon>Ecdysozoa</taxon>
        <taxon>Arthropoda</taxon>
        <taxon>Chelicerata</taxon>
        <taxon>Arachnida</taxon>
        <taxon>Araneae</taxon>
        <taxon>Araneomorphae</taxon>
        <taxon>Entelegynae</taxon>
        <taxon>Araneoidea</taxon>
        <taxon>Nephilidae</taxon>
        <taxon>Nephila</taxon>
    </lineage>
</organism>
<protein>
    <submittedName>
        <fullName evidence="1">Uncharacterized protein</fullName>
    </submittedName>
</protein>